<dbReference type="PANTHER" id="PTHR43280:SF28">
    <property type="entry name" value="HTH-TYPE TRANSCRIPTIONAL ACTIVATOR RHAS"/>
    <property type="match status" value="1"/>
</dbReference>
<comment type="caution">
    <text evidence="5">The sequence shown here is derived from an EMBL/GenBank/DDBJ whole genome shotgun (WGS) entry which is preliminary data.</text>
</comment>
<feature type="domain" description="HTH araC/xylS-type" evidence="4">
    <location>
        <begin position="192"/>
        <end position="296"/>
    </location>
</feature>
<dbReference type="InterPro" id="IPR018060">
    <property type="entry name" value="HTH_AraC"/>
</dbReference>
<proteinExistence type="predicted"/>
<dbReference type="Gene3D" id="2.60.120.10">
    <property type="entry name" value="Jelly Rolls"/>
    <property type="match status" value="1"/>
</dbReference>
<evidence type="ECO:0000256" key="1">
    <source>
        <dbReference type="ARBA" id="ARBA00023015"/>
    </source>
</evidence>
<evidence type="ECO:0000256" key="2">
    <source>
        <dbReference type="ARBA" id="ARBA00023125"/>
    </source>
</evidence>
<accession>A0ABT2URM3</accession>
<dbReference type="InterPro" id="IPR014710">
    <property type="entry name" value="RmlC-like_jellyroll"/>
</dbReference>
<keyword evidence="2" id="KW-0238">DNA-binding</keyword>
<dbReference type="Gene3D" id="1.10.10.60">
    <property type="entry name" value="Homeodomain-like"/>
    <property type="match status" value="2"/>
</dbReference>
<name>A0ABT2URM3_9BACL</name>
<dbReference type="PANTHER" id="PTHR43280">
    <property type="entry name" value="ARAC-FAMILY TRANSCRIPTIONAL REGULATOR"/>
    <property type="match status" value="1"/>
</dbReference>
<dbReference type="Pfam" id="PF02311">
    <property type="entry name" value="AraC_binding"/>
    <property type="match status" value="1"/>
</dbReference>
<dbReference type="Pfam" id="PF12833">
    <property type="entry name" value="HTH_18"/>
    <property type="match status" value="1"/>
</dbReference>
<evidence type="ECO:0000259" key="4">
    <source>
        <dbReference type="PROSITE" id="PS01124"/>
    </source>
</evidence>
<reference evidence="5 6" key="1">
    <citation type="submission" date="2022-09" db="EMBL/GenBank/DDBJ databases">
        <authorList>
            <person name="Han X.L."/>
            <person name="Wang Q."/>
            <person name="Lu T."/>
        </authorList>
    </citation>
    <scope>NUCLEOTIDE SEQUENCE [LARGE SCALE GENOMIC DNA]</scope>
    <source>
        <strain evidence="5 6">WQ 127069</strain>
    </source>
</reference>
<dbReference type="RefSeq" id="WP_262688185.1">
    <property type="nucleotide sequence ID" value="NZ_JAOQIO010000116.1"/>
</dbReference>
<evidence type="ECO:0000313" key="6">
    <source>
        <dbReference type="Proteomes" id="UP001652445"/>
    </source>
</evidence>
<evidence type="ECO:0000256" key="3">
    <source>
        <dbReference type="ARBA" id="ARBA00023163"/>
    </source>
</evidence>
<dbReference type="InterPro" id="IPR009057">
    <property type="entry name" value="Homeodomain-like_sf"/>
</dbReference>
<keyword evidence="3" id="KW-0804">Transcription</keyword>
<gene>
    <name evidence="5" type="ORF">OB236_34760</name>
</gene>
<dbReference type="PROSITE" id="PS01124">
    <property type="entry name" value="HTH_ARAC_FAMILY_2"/>
    <property type="match status" value="1"/>
</dbReference>
<keyword evidence="6" id="KW-1185">Reference proteome</keyword>
<evidence type="ECO:0000313" key="5">
    <source>
        <dbReference type="EMBL" id="MCU6797303.1"/>
    </source>
</evidence>
<dbReference type="Proteomes" id="UP001652445">
    <property type="component" value="Unassembled WGS sequence"/>
</dbReference>
<protein>
    <submittedName>
        <fullName evidence="5">AraC family transcriptional regulator</fullName>
    </submittedName>
</protein>
<dbReference type="SMART" id="SM00342">
    <property type="entry name" value="HTH_ARAC"/>
    <property type="match status" value="1"/>
</dbReference>
<keyword evidence="1" id="KW-0805">Transcription regulation</keyword>
<dbReference type="InterPro" id="IPR037923">
    <property type="entry name" value="HTH-like"/>
</dbReference>
<dbReference type="EMBL" id="JAOQIO010000116">
    <property type="protein sequence ID" value="MCU6797303.1"/>
    <property type="molecule type" value="Genomic_DNA"/>
</dbReference>
<dbReference type="InterPro" id="IPR003313">
    <property type="entry name" value="AraC-bd"/>
</dbReference>
<dbReference type="SUPFAM" id="SSF51215">
    <property type="entry name" value="Regulatory protein AraC"/>
    <property type="match status" value="1"/>
</dbReference>
<dbReference type="SUPFAM" id="SSF46689">
    <property type="entry name" value="Homeodomain-like"/>
    <property type="match status" value="2"/>
</dbReference>
<organism evidence="5 6">
    <name type="scientific">Paenibacillus baimaensis</name>
    <dbReference type="NCBI Taxonomy" id="2982185"/>
    <lineage>
        <taxon>Bacteria</taxon>
        <taxon>Bacillati</taxon>
        <taxon>Bacillota</taxon>
        <taxon>Bacilli</taxon>
        <taxon>Bacillales</taxon>
        <taxon>Paenibacillaceae</taxon>
        <taxon>Paenibacillus</taxon>
    </lineage>
</organism>
<sequence length="299" mass="34697">MNSARPQTSDFTLEEYFAKDVQTNLHLFSMHVRHVKGTWFFPSHEHFQYEINYLIEGCQEFTINGNSYTQQAGDLLLIQPGEVHFNRSGNEKEFTYFCLHFQIDDGQLLPVLNGSNQTYYPSDSPMTSKVLPHLNRLIEFSKKNVSLQVSDRMFMLSELFQLFGTIADELTSEKERQIDPKMNEQLAFLIAEKIENLVKNTHIHGSVDEDRIGIDDIAAELGISPAYCNRIFKKRYQISPRQYLSSLMLQKAKHLLMQKELSIDHVAELIGYRELAHFSRQFKRWTGASPACYRKSITD</sequence>